<dbReference type="Gene3D" id="1.20.140.150">
    <property type="match status" value="1"/>
</dbReference>
<feature type="transmembrane region" description="Helical" evidence="5">
    <location>
        <begin position="80"/>
        <end position="100"/>
    </location>
</feature>
<dbReference type="Proteomes" id="UP000828390">
    <property type="component" value="Unassembled WGS sequence"/>
</dbReference>
<evidence type="ECO:0000256" key="5">
    <source>
        <dbReference type="SAM" id="Phobius"/>
    </source>
</evidence>
<keyword evidence="2 5" id="KW-0812">Transmembrane</keyword>
<dbReference type="InterPro" id="IPR004031">
    <property type="entry name" value="PMP22/EMP/MP20/Claudin"/>
</dbReference>
<dbReference type="GO" id="GO:0016020">
    <property type="term" value="C:membrane"/>
    <property type="evidence" value="ECO:0007669"/>
    <property type="project" value="UniProtKB-SubCell"/>
</dbReference>
<dbReference type="PANTHER" id="PTHR21284">
    <property type="entry name" value="EG:80H7.2 PROTEIN"/>
    <property type="match status" value="1"/>
</dbReference>
<feature type="transmembrane region" description="Helical" evidence="5">
    <location>
        <begin position="152"/>
        <end position="176"/>
    </location>
</feature>
<dbReference type="Pfam" id="PF00822">
    <property type="entry name" value="PMP22_Claudin"/>
    <property type="match status" value="1"/>
</dbReference>
<organism evidence="6 7">
    <name type="scientific">Dreissena polymorpha</name>
    <name type="common">Zebra mussel</name>
    <name type="synonym">Mytilus polymorpha</name>
    <dbReference type="NCBI Taxonomy" id="45954"/>
    <lineage>
        <taxon>Eukaryota</taxon>
        <taxon>Metazoa</taxon>
        <taxon>Spiralia</taxon>
        <taxon>Lophotrochozoa</taxon>
        <taxon>Mollusca</taxon>
        <taxon>Bivalvia</taxon>
        <taxon>Autobranchia</taxon>
        <taxon>Heteroconchia</taxon>
        <taxon>Euheterodonta</taxon>
        <taxon>Imparidentia</taxon>
        <taxon>Neoheterodontei</taxon>
        <taxon>Myida</taxon>
        <taxon>Dreissenoidea</taxon>
        <taxon>Dreissenidae</taxon>
        <taxon>Dreissena</taxon>
    </lineage>
</organism>
<accession>A0A9D4I176</accession>
<sequence length="181" mass="19485">MRTSCCQIIGLILLVNTNLALIIAFATPYWVEWRGILQALGRLVGHGHSNTGLWGSCTGTDCDWALFGRDEVWFKATQGLMSAAMALGILALIVATLSLCCTCHSCNPHQPICGFLIVASLCIAVALVVFGIKANQEWNIDFQMDISSSGRFGWSFWTAIGAAGGALLTSVIYCCMDRKSS</sequence>
<name>A0A9D4I176_DREPO</name>
<evidence type="ECO:0000313" key="6">
    <source>
        <dbReference type="EMBL" id="KAH3740077.1"/>
    </source>
</evidence>
<keyword evidence="7" id="KW-1185">Reference proteome</keyword>
<evidence type="ECO:0000256" key="3">
    <source>
        <dbReference type="ARBA" id="ARBA00022989"/>
    </source>
</evidence>
<proteinExistence type="predicted"/>
<feature type="transmembrane region" description="Helical" evidence="5">
    <location>
        <begin position="112"/>
        <end position="132"/>
    </location>
</feature>
<dbReference type="PANTHER" id="PTHR21284:SF12">
    <property type="entry name" value="EG:80H7.2 PROTEIN"/>
    <property type="match status" value="1"/>
</dbReference>
<feature type="transmembrane region" description="Helical" evidence="5">
    <location>
        <begin position="12"/>
        <end position="31"/>
    </location>
</feature>
<dbReference type="OrthoDB" id="6149645at2759"/>
<dbReference type="EMBL" id="JAIWYP010000011">
    <property type="protein sequence ID" value="KAH3740077.1"/>
    <property type="molecule type" value="Genomic_DNA"/>
</dbReference>
<evidence type="ECO:0000256" key="1">
    <source>
        <dbReference type="ARBA" id="ARBA00004141"/>
    </source>
</evidence>
<evidence type="ECO:0000256" key="2">
    <source>
        <dbReference type="ARBA" id="ARBA00022692"/>
    </source>
</evidence>
<keyword evidence="3 5" id="KW-1133">Transmembrane helix</keyword>
<evidence type="ECO:0000313" key="7">
    <source>
        <dbReference type="Proteomes" id="UP000828390"/>
    </source>
</evidence>
<gene>
    <name evidence="6" type="ORF">DPMN_046772</name>
</gene>
<dbReference type="AlphaFoldDB" id="A0A9D4I176"/>
<reference evidence="6" key="2">
    <citation type="submission" date="2020-11" db="EMBL/GenBank/DDBJ databases">
        <authorList>
            <person name="McCartney M.A."/>
            <person name="Auch B."/>
            <person name="Kono T."/>
            <person name="Mallez S."/>
            <person name="Becker A."/>
            <person name="Gohl D.M."/>
            <person name="Silverstein K.A.T."/>
            <person name="Koren S."/>
            <person name="Bechman K.B."/>
            <person name="Herman A."/>
            <person name="Abrahante J.E."/>
            <person name="Garbe J."/>
        </authorList>
    </citation>
    <scope>NUCLEOTIDE SEQUENCE</scope>
    <source>
        <strain evidence="6">Duluth1</strain>
        <tissue evidence="6">Whole animal</tissue>
    </source>
</reference>
<comment type="caution">
    <text evidence="6">The sequence shown here is derived from an EMBL/GenBank/DDBJ whole genome shotgun (WGS) entry which is preliminary data.</text>
</comment>
<evidence type="ECO:0000256" key="4">
    <source>
        <dbReference type="ARBA" id="ARBA00023136"/>
    </source>
</evidence>
<protein>
    <submittedName>
        <fullName evidence="6">Uncharacterized protein</fullName>
    </submittedName>
</protein>
<keyword evidence="4 5" id="KW-0472">Membrane</keyword>
<reference evidence="6" key="1">
    <citation type="journal article" date="2019" name="bioRxiv">
        <title>The Genome of the Zebra Mussel, Dreissena polymorpha: A Resource for Invasive Species Research.</title>
        <authorList>
            <person name="McCartney M.A."/>
            <person name="Auch B."/>
            <person name="Kono T."/>
            <person name="Mallez S."/>
            <person name="Zhang Y."/>
            <person name="Obille A."/>
            <person name="Becker A."/>
            <person name="Abrahante J.E."/>
            <person name="Garbe J."/>
            <person name="Badalamenti J.P."/>
            <person name="Herman A."/>
            <person name="Mangelson H."/>
            <person name="Liachko I."/>
            <person name="Sullivan S."/>
            <person name="Sone E.D."/>
            <person name="Koren S."/>
            <person name="Silverstein K.A.T."/>
            <person name="Beckman K.B."/>
            <person name="Gohl D.M."/>
        </authorList>
    </citation>
    <scope>NUCLEOTIDE SEQUENCE</scope>
    <source>
        <strain evidence="6">Duluth1</strain>
        <tissue evidence="6">Whole animal</tissue>
    </source>
</reference>
<comment type="subcellular location">
    <subcellularLocation>
        <location evidence="1">Membrane</location>
        <topology evidence="1">Multi-pass membrane protein</topology>
    </subcellularLocation>
</comment>